<dbReference type="PROSITE" id="PS51898">
    <property type="entry name" value="TYR_RECOMBINASE"/>
    <property type="match status" value="1"/>
</dbReference>
<proteinExistence type="inferred from homology"/>
<dbReference type="InterPro" id="IPR050090">
    <property type="entry name" value="Tyrosine_recombinase_XerCD"/>
</dbReference>
<feature type="domain" description="Tyr recombinase" evidence="5">
    <location>
        <begin position="362"/>
        <end position="561"/>
    </location>
</feature>
<evidence type="ECO:0000256" key="3">
    <source>
        <dbReference type="ARBA" id="ARBA00023125"/>
    </source>
</evidence>
<dbReference type="Gene3D" id="1.10.443.10">
    <property type="entry name" value="Intergrase catalytic core"/>
    <property type="match status" value="1"/>
</dbReference>
<keyword evidence="3" id="KW-0238">DNA-binding</keyword>
<gene>
    <name evidence="6" type="ORF">MACH16_04990</name>
</gene>
<sequence length="635" mass="73279">MTTLFSELDEGQQRELMLQQRAVEAINDQQFTQQLFFLLERKDRIKKAFDNIDALRPYSLSDIDLGSVDKINRFIAIIDLLSSPTLSDPEPYISQIQFKQKKGLVNYDTSSNLKSVNIGRMVVKRHKPTPPPSTPSQLTRYAKASRNNAGSVVVDLIKGEMQDGTTPAVRTNTNNQYEDIILENISLDNEEDTHNFVKLLSLLEKGESVQTKDFEAFSKPVIVPKSMLKISELFNKFYDEQSAEWRDQKTHSTNLSFYKTFIDIVGDLFVDELDYDVANTYINTLRKLPANRNKLSAFRDKSIEDLLAMEGTFEPMKTTNANKNIEKVKSVFIWAVQRKYMPVNILDKMRIKDKAQKVQAKDQRERFNADDLDQMFGSDKYVKSTHIRTYEYWLPLLGLYTGARLGELSQLRLDDIYKEDNVWLIDINDQEDKAVKTVNSIRKVPIHKTLVKLGFVKYVQHLQECYKAKTTNSKLLFPDLVKGRDGYGHNSSKSFDRYIGSLNIKAPGKSFHSFRHTFADERKQNDENPTMTAELLGHEIVGETLGRYAKGYKITLKKSTLDNYEPLTELQIQRIKPFRLWKEFKPKSSLRKYTLVDDRKSIHSNKFVHKALAKVLNIAPPIEVPRKPRKDTATD</sequence>
<organism evidence="6 7">
    <name type="scientific">Marinomonas pontica</name>
    <dbReference type="NCBI Taxonomy" id="264739"/>
    <lineage>
        <taxon>Bacteria</taxon>
        <taxon>Pseudomonadati</taxon>
        <taxon>Pseudomonadota</taxon>
        <taxon>Gammaproteobacteria</taxon>
        <taxon>Oceanospirillales</taxon>
        <taxon>Oceanospirillaceae</taxon>
        <taxon>Marinomonas</taxon>
    </lineage>
</organism>
<dbReference type="PANTHER" id="PTHR30349">
    <property type="entry name" value="PHAGE INTEGRASE-RELATED"/>
    <property type="match status" value="1"/>
</dbReference>
<name>A0ABN6WI68_9GAMM</name>
<evidence type="ECO:0000313" key="7">
    <source>
        <dbReference type="Proteomes" id="UP001307608"/>
    </source>
</evidence>
<dbReference type="EMBL" id="AP027271">
    <property type="protein sequence ID" value="BDX01751.1"/>
    <property type="molecule type" value="Genomic_DNA"/>
</dbReference>
<comment type="similarity">
    <text evidence="1">Belongs to the 'phage' integrase family.</text>
</comment>
<dbReference type="PANTHER" id="PTHR30349:SF41">
    <property type="entry name" value="INTEGRASE_RECOMBINASE PROTEIN MJ0367-RELATED"/>
    <property type="match status" value="1"/>
</dbReference>
<accession>A0ABN6WI68</accession>
<keyword evidence="7" id="KW-1185">Reference proteome</keyword>
<dbReference type="InterPro" id="IPR010998">
    <property type="entry name" value="Integrase_recombinase_N"/>
</dbReference>
<dbReference type="SUPFAM" id="SSF56349">
    <property type="entry name" value="DNA breaking-rejoining enzymes"/>
    <property type="match status" value="1"/>
</dbReference>
<dbReference type="Proteomes" id="UP001307608">
    <property type="component" value="Chromosome"/>
</dbReference>
<evidence type="ECO:0000256" key="1">
    <source>
        <dbReference type="ARBA" id="ARBA00008857"/>
    </source>
</evidence>
<evidence type="ECO:0000256" key="2">
    <source>
        <dbReference type="ARBA" id="ARBA00022908"/>
    </source>
</evidence>
<keyword evidence="4" id="KW-0233">DNA recombination</keyword>
<dbReference type="InterPro" id="IPR013762">
    <property type="entry name" value="Integrase-like_cat_sf"/>
</dbReference>
<evidence type="ECO:0000313" key="6">
    <source>
        <dbReference type="EMBL" id="BDX01751.1"/>
    </source>
</evidence>
<dbReference type="CDD" id="cd01184">
    <property type="entry name" value="INT_C_like_1"/>
    <property type="match status" value="1"/>
</dbReference>
<keyword evidence="2" id="KW-0229">DNA integration</keyword>
<dbReference type="Gene3D" id="1.10.150.130">
    <property type="match status" value="1"/>
</dbReference>
<dbReference type="InterPro" id="IPR011010">
    <property type="entry name" value="DNA_brk_join_enz"/>
</dbReference>
<reference evidence="6 7" key="1">
    <citation type="submission" date="2023-01" db="EMBL/GenBank/DDBJ databases">
        <title>Complete genome sequence of Marinomonas pontica strain 200518_36.</title>
        <authorList>
            <person name="Ueki S."/>
            <person name="Gajardo G."/>
            <person name="Maruyama F."/>
        </authorList>
    </citation>
    <scope>NUCLEOTIDE SEQUENCE [LARGE SCALE GENOMIC DNA]</scope>
    <source>
        <strain evidence="6 7">200518_36</strain>
    </source>
</reference>
<protein>
    <recommendedName>
        <fullName evidence="5">Tyr recombinase domain-containing protein</fullName>
    </recommendedName>
</protein>
<evidence type="ECO:0000256" key="4">
    <source>
        <dbReference type="ARBA" id="ARBA00023172"/>
    </source>
</evidence>
<dbReference type="Pfam" id="PF00589">
    <property type="entry name" value="Phage_integrase"/>
    <property type="match status" value="1"/>
</dbReference>
<evidence type="ECO:0000259" key="5">
    <source>
        <dbReference type="PROSITE" id="PS51898"/>
    </source>
</evidence>
<dbReference type="InterPro" id="IPR002104">
    <property type="entry name" value="Integrase_catalytic"/>
</dbReference>